<reference evidence="2" key="1">
    <citation type="submission" date="2020-02" db="EMBL/GenBank/DDBJ databases">
        <authorList>
            <person name="Meier V. D."/>
        </authorList>
    </citation>
    <scope>NUCLEOTIDE SEQUENCE</scope>
    <source>
        <strain evidence="2">AVDCRST_MAG50</strain>
    </source>
</reference>
<feature type="compositionally biased region" description="Gly residues" evidence="1">
    <location>
        <begin position="354"/>
        <end position="363"/>
    </location>
</feature>
<feature type="compositionally biased region" description="Low complexity" evidence="1">
    <location>
        <begin position="63"/>
        <end position="85"/>
    </location>
</feature>
<protein>
    <submittedName>
        <fullName evidence="2">Uncharacterized protein</fullName>
    </submittedName>
</protein>
<accession>A0A6J4IMT5</accession>
<dbReference type="EMBL" id="CADCTF010000118">
    <property type="protein sequence ID" value="CAA9256141.1"/>
    <property type="molecule type" value="Genomic_DNA"/>
</dbReference>
<feature type="region of interest" description="Disordered" evidence="1">
    <location>
        <begin position="1"/>
        <end position="233"/>
    </location>
</feature>
<dbReference type="AlphaFoldDB" id="A0A6J4IMT5"/>
<feature type="region of interest" description="Disordered" evidence="1">
    <location>
        <begin position="288"/>
        <end position="363"/>
    </location>
</feature>
<evidence type="ECO:0000256" key="1">
    <source>
        <dbReference type="SAM" id="MobiDB-lite"/>
    </source>
</evidence>
<gene>
    <name evidence="2" type="ORF">AVDCRST_MAG50-2635</name>
</gene>
<feature type="compositionally biased region" description="Low complexity" evidence="1">
    <location>
        <begin position="342"/>
        <end position="353"/>
    </location>
</feature>
<organism evidence="2">
    <name type="scientific">uncultured Acidimicrobiales bacterium</name>
    <dbReference type="NCBI Taxonomy" id="310071"/>
    <lineage>
        <taxon>Bacteria</taxon>
        <taxon>Bacillati</taxon>
        <taxon>Actinomycetota</taxon>
        <taxon>Acidimicrobiia</taxon>
        <taxon>Acidimicrobiales</taxon>
        <taxon>environmental samples</taxon>
    </lineage>
</organism>
<proteinExistence type="predicted"/>
<evidence type="ECO:0000313" key="2">
    <source>
        <dbReference type="EMBL" id="CAA9256141.1"/>
    </source>
</evidence>
<feature type="compositionally biased region" description="Basic residues" evidence="1">
    <location>
        <begin position="319"/>
        <end position="328"/>
    </location>
</feature>
<feature type="compositionally biased region" description="Basic residues" evidence="1">
    <location>
        <begin position="150"/>
        <end position="162"/>
    </location>
</feature>
<sequence>ASGRRRSAVDHPRRPLARRPGRISGRDRGPARAGSDGPEDLEHGGRRRPAGAGLRSGDQRSLPAPAAAEVRGAGAGRGAVRPRAGARGRDAGAAGGASGPGARRRPAGGHRRPPAPARGGGRPRSRRSAGTGRGVHQRAARAAGGGGHALARRRALRLRRLAGGHGDVPPAARAAPRRTSFAPRGSTLGASQARGEGRPDRPARRPGGGQVRGRLGGRRAHRRPGQPHRGLAARCPAGAPAGCVGLPLEPRAADRRCRRRRAVRGLGLHPGTGGGSGLRRLLHGLPAGREQHRVPPGGGAGGEALPTGHHGGGPDRHVGGRRGGRARGHPAAGGGEGDLSRAAAADTGAAGANGSEGGYGWSV</sequence>
<feature type="non-terminal residue" evidence="2">
    <location>
        <position position="363"/>
    </location>
</feature>
<feature type="compositionally biased region" description="Basic residues" evidence="1">
    <location>
        <begin position="215"/>
        <end position="226"/>
    </location>
</feature>
<feature type="compositionally biased region" description="Basic residues" evidence="1">
    <location>
        <begin position="102"/>
        <end position="113"/>
    </location>
</feature>
<name>A0A6J4IMT5_9ACTN</name>
<feature type="non-terminal residue" evidence="2">
    <location>
        <position position="1"/>
    </location>
</feature>
<feature type="compositionally biased region" description="Low complexity" evidence="1">
    <location>
        <begin position="169"/>
        <end position="184"/>
    </location>
</feature>